<dbReference type="GO" id="GO:1902201">
    <property type="term" value="P:negative regulation of bacterial-type flagellum-dependent cell motility"/>
    <property type="evidence" value="ECO:0007669"/>
    <property type="project" value="TreeGrafter"/>
</dbReference>
<dbReference type="SUPFAM" id="SSF55073">
    <property type="entry name" value="Nucleotide cyclase"/>
    <property type="match status" value="1"/>
</dbReference>
<dbReference type="InterPro" id="IPR035965">
    <property type="entry name" value="PAS-like_dom_sf"/>
</dbReference>
<reference evidence="5 6" key="1">
    <citation type="submission" date="2019-08" db="EMBL/GenBank/DDBJ databases">
        <title>Complete genome sequence of Terriglobus albidus strain ORNL.</title>
        <authorList>
            <person name="Podar M."/>
        </authorList>
    </citation>
    <scope>NUCLEOTIDE SEQUENCE [LARGE SCALE GENOMIC DNA]</scope>
    <source>
        <strain evidence="5 6">ORNL</strain>
    </source>
</reference>
<evidence type="ECO:0000256" key="2">
    <source>
        <dbReference type="ARBA" id="ARBA00034247"/>
    </source>
</evidence>
<dbReference type="InterPro" id="IPR000014">
    <property type="entry name" value="PAS"/>
</dbReference>
<dbReference type="Pfam" id="PF08448">
    <property type="entry name" value="PAS_4"/>
    <property type="match status" value="1"/>
</dbReference>
<dbReference type="SUPFAM" id="SSF55781">
    <property type="entry name" value="GAF domain-like"/>
    <property type="match status" value="1"/>
</dbReference>
<dbReference type="InterPro" id="IPR003018">
    <property type="entry name" value="GAF"/>
</dbReference>
<dbReference type="OrthoDB" id="9759607at2"/>
<dbReference type="PANTHER" id="PTHR45138">
    <property type="entry name" value="REGULATORY COMPONENTS OF SENSORY TRANSDUCTION SYSTEM"/>
    <property type="match status" value="1"/>
</dbReference>
<dbReference type="SMART" id="SM00065">
    <property type="entry name" value="GAF"/>
    <property type="match status" value="1"/>
</dbReference>
<dbReference type="FunFam" id="3.30.70.270:FF:000001">
    <property type="entry name" value="Diguanylate cyclase domain protein"/>
    <property type="match status" value="1"/>
</dbReference>
<dbReference type="Gene3D" id="3.30.450.40">
    <property type="match status" value="1"/>
</dbReference>
<dbReference type="Pfam" id="PF00990">
    <property type="entry name" value="GGDEF"/>
    <property type="match status" value="1"/>
</dbReference>
<proteinExistence type="predicted"/>
<dbReference type="SUPFAM" id="SSF55785">
    <property type="entry name" value="PYP-like sensor domain (PAS domain)"/>
    <property type="match status" value="1"/>
</dbReference>
<dbReference type="InterPro" id="IPR043128">
    <property type="entry name" value="Rev_trsase/Diguanyl_cyclase"/>
</dbReference>
<dbReference type="AlphaFoldDB" id="A0A5B9EER3"/>
<gene>
    <name evidence="5" type="ORF">FTW19_23320</name>
</gene>
<dbReference type="GO" id="GO:0043709">
    <property type="term" value="P:cell adhesion involved in single-species biofilm formation"/>
    <property type="evidence" value="ECO:0007669"/>
    <property type="project" value="TreeGrafter"/>
</dbReference>
<organism evidence="5 6">
    <name type="scientific">Terriglobus albidus</name>
    <dbReference type="NCBI Taxonomy" id="1592106"/>
    <lineage>
        <taxon>Bacteria</taxon>
        <taxon>Pseudomonadati</taxon>
        <taxon>Acidobacteriota</taxon>
        <taxon>Terriglobia</taxon>
        <taxon>Terriglobales</taxon>
        <taxon>Acidobacteriaceae</taxon>
        <taxon>Terriglobus</taxon>
    </lineage>
</organism>
<dbReference type="EC" id="2.7.7.65" evidence="1"/>
<dbReference type="PANTHER" id="PTHR45138:SF9">
    <property type="entry name" value="DIGUANYLATE CYCLASE DGCM-RELATED"/>
    <property type="match status" value="1"/>
</dbReference>
<evidence type="ECO:0000259" key="3">
    <source>
        <dbReference type="PROSITE" id="PS50112"/>
    </source>
</evidence>
<dbReference type="PROSITE" id="PS50887">
    <property type="entry name" value="GGDEF"/>
    <property type="match status" value="1"/>
</dbReference>
<dbReference type="SMART" id="SM00091">
    <property type="entry name" value="PAS"/>
    <property type="match status" value="1"/>
</dbReference>
<name>A0A5B9EER3_9BACT</name>
<dbReference type="GO" id="GO:0005886">
    <property type="term" value="C:plasma membrane"/>
    <property type="evidence" value="ECO:0007669"/>
    <property type="project" value="TreeGrafter"/>
</dbReference>
<evidence type="ECO:0000256" key="1">
    <source>
        <dbReference type="ARBA" id="ARBA00012528"/>
    </source>
</evidence>
<dbReference type="CDD" id="cd00130">
    <property type="entry name" value="PAS"/>
    <property type="match status" value="1"/>
</dbReference>
<dbReference type="NCBIfam" id="TIGR00229">
    <property type="entry name" value="sensory_box"/>
    <property type="match status" value="1"/>
</dbReference>
<dbReference type="InterPro" id="IPR013656">
    <property type="entry name" value="PAS_4"/>
</dbReference>
<comment type="catalytic activity">
    <reaction evidence="2">
        <text>2 GTP = 3',3'-c-di-GMP + 2 diphosphate</text>
        <dbReference type="Rhea" id="RHEA:24898"/>
        <dbReference type="ChEBI" id="CHEBI:33019"/>
        <dbReference type="ChEBI" id="CHEBI:37565"/>
        <dbReference type="ChEBI" id="CHEBI:58805"/>
        <dbReference type="EC" id="2.7.7.65"/>
    </reaction>
</comment>
<dbReference type="InterPro" id="IPR029016">
    <property type="entry name" value="GAF-like_dom_sf"/>
</dbReference>
<dbReference type="SMART" id="SM00267">
    <property type="entry name" value="GGDEF"/>
    <property type="match status" value="1"/>
</dbReference>
<dbReference type="InterPro" id="IPR029787">
    <property type="entry name" value="Nucleotide_cyclase"/>
</dbReference>
<accession>A0A5B9EER3</accession>
<dbReference type="PROSITE" id="PS50112">
    <property type="entry name" value="PAS"/>
    <property type="match status" value="1"/>
</dbReference>
<protein>
    <recommendedName>
        <fullName evidence="1">diguanylate cyclase</fullName>
        <ecNumber evidence="1">2.7.7.65</ecNumber>
    </recommendedName>
</protein>
<dbReference type="NCBIfam" id="TIGR00254">
    <property type="entry name" value="GGDEF"/>
    <property type="match status" value="1"/>
</dbReference>
<dbReference type="CDD" id="cd01949">
    <property type="entry name" value="GGDEF"/>
    <property type="match status" value="1"/>
</dbReference>
<dbReference type="EMBL" id="CP042806">
    <property type="protein sequence ID" value="QEE30663.1"/>
    <property type="molecule type" value="Genomic_DNA"/>
</dbReference>
<evidence type="ECO:0000313" key="6">
    <source>
        <dbReference type="Proteomes" id="UP000321820"/>
    </source>
</evidence>
<dbReference type="GO" id="GO:0052621">
    <property type="term" value="F:diguanylate cyclase activity"/>
    <property type="evidence" value="ECO:0007669"/>
    <property type="project" value="UniProtKB-EC"/>
</dbReference>
<feature type="domain" description="PAS" evidence="3">
    <location>
        <begin position="191"/>
        <end position="237"/>
    </location>
</feature>
<dbReference type="InterPro" id="IPR000160">
    <property type="entry name" value="GGDEF_dom"/>
</dbReference>
<evidence type="ECO:0000313" key="5">
    <source>
        <dbReference type="EMBL" id="QEE30663.1"/>
    </source>
</evidence>
<dbReference type="Gene3D" id="3.30.450.20">
    <property type="entry name" value="PAS domain"/>
    <property type="match status" value="1"/>
</dbReference>
<dbReference type="Pfam" id="PF01590">
    <property type="entry name" value="GAF"/>
    <property type="match status" value="1"/>
</dbReference>
<dbReference type="InterPro" id="IPR050469">
    <property type="entry name" value="Diguanylate_Cyclase"/>
</dbReference>
<evidence type="ECO:0000259" key="4">
    <source>
        <dbReference type="PROSITE" id="PS50887"/>
    </source>
</evidence>
<keyword evidence="6" id="KW-1185">Reference proteome</keyword>
<dbReference type="Gene3D" id="3.30.70.270">
    <property type="match status" value="1"/>
</dbReference>
<feature type="domain" description="GGDEF" evidence="4">
    <location>
        <begin position="361"/>
        <end position="489"/>
    </location>
</feature>
<dbReference type="RefSeq" id="WP_147649966.1">
    <property type="nucleotide sequence ID" value="NZ_CP042806.1"/>
</dbReference>
<sequence>MPKILDLDGTLAAQLLESARLAALHASGLLDSDPEESFDDITALVTRFCEVPIALVSLVDTDRQWFKSVQGLACRQTVRDGSMCTYTIRQTVPLVVPDLTADERFSASPFVMGKPHLRAYAGVPLRDLNGFCFGALCAVDLVPRPFSAEQIETLRMLAKQVEAQIALRQRMQQVQQLVENTEALTKDLLSSNERFCAFMDHSPIVAFIKDADGRMRFYNRRLAALYGVTNKEWLNKTDHEIWPAHLADEYRATDLAVLNSNHAVEQEERSPGPRGEYIYWKSYKFPFTDARGERFLAGIAIDVTRERLYEEELERKKEELTAATIELGKLSITDTLTGLPNRRCFDQWLEQCVSYAARSRRSLSLIMLDIDHFKAINDTKGHLFGDEVLREFGMVLPRLFRGSDHICRYGGEEFAILLPDTSPENALMLATRICNAIPMLEGALHGVTISVGVARWQVGMTTSTLLAVADAGLYEAKRNGRNQAAFSSVQRSYASEEALRSAVPPTRCIQ</sequence>
<dbReference type="KEGG" id="talb:FTW19_23320"/>
<dbReference type="Proteomes" id="UP000321820">
    <property type="component" value="Chromosome"/>
</dbReference>